<evidence type="ECO:0000313" key="2">
    <source>
        <dbReference type="EMBL" id="QFU77163.1"/>
    </source>
</evidence>
<dbReference type="Proteomes" id="UP000326287">
    <property type="component" value="Chromosome"/>
</dbReference>
<name>A0A5P9NMR9_9GAMM</name>
<dbReference type="GO" id="GO:0020037">
    <property type="term" value="F:heme binding"/>
    <property type="evidence" value="ECO:0007669"/>
    <property type="project" value="InterPro"/>
</dbReference>
<feature type="domain" description="Heme NO-binding" evidence="1">
    <location>
        <begin position="2"/>
        <end position="162"/>
    </location>
</feature>
<organism evidence="2 3">
    <name type="scientific">Halioglobus maricola</name>
    <dbReference type="NCBI Taxonomy" id="2601894"/>
    <lineage>
        <taxon>Bacteria</taxon>
        <taxon>Pseudomonadati</taxon>
        <taxon>Pseudomonadota</taxon>
        <taxon>Gammaproteobacteria</taxon>
        <taxon>Cellvibrionales</taxon>
        <taxon>Halieaceae</taxon>
        <taxon>Halioglobus</taxon>
    </lineage>
</organism>
<protein>
    <submittedName>
        <fullName evidence="2">Guanylyl cyclase</fullName>
    </submittedName>
</protein>
<reference evidence="2 3" key="1">
    <citation type="submission" date="2019-02" db="EMBL/GenBank/DDBJ databases">
        <authorList>
            <person name="Li S.-H."/>
        </authorList>
    </citation>
    <scope>NUCLEOTIDE SEQUENCE [LARGE SCALE GENOMIC DNA]</scope>
    <source>
        <strain evidence="2 3">IMCC14385</strain>
    </source>
</reference>
<dbReference type="OrthoDB" id="7266652at2"/>
<sequence length="182" mass="20287">MYGLINKALKDMIQSEFGEEQWQAVFEASGIPQDSFLTMRSYDDQLTYALAGAASEVLGAPVEACLEMFGVYWVKEVAAKAYGSLMDATGQDMVGFLANINGLHDRITGTFLNYVPPEFQIESIDEKHHRVHYISQREGLTPFVVGLFKGLADHFSCELEIQSQEPVGVDRGEHTVFEVTLQ</sequence>
<accession>A0A5P9NMR9</accession>
<dbReference type="AlphaFoldDB" id="A0A5P9NMR9"/>
<keyword evidence="3" id="KW-1185">Reference proteome</keyword>
<dbReference type="Gene3D" id="3.90.1520.10">
    <property type="entry name" value="H-NOX domain"/>
    <property type="match status" value="1"/>
</dbReference>
<dbReference type="RefSeq" id="WP_153240309.1">
    <property type="nucleotide sequence ID" value="NZ_CP036422.1"/>
</dbReference>
<dbReference type="KEGG" id="halc:EY643_16700"/>
<dbReference type="InterPro" id="IPR038158">
    <property type="entry name" value="H-NOX_domain_sf"/>
</dbReference>
<dbReference type="SUPFAM" id="SSF111126">
    <property type="entry name" value="Ligand-binding domain in the NO signalling and Golgi transport"/>
    <property type="match status" value="1"/>
</dbReference>
<dbReference type="InterPro" id="IPR024096">
    <property type="entry name" value="NO_sig/Golgi_transp_ligand-bd"/>
</dbReference>
<dbReference type="EMBL" id="CP036422">
    <property type="protein sequence ID" value="QFU77163.1"/>
    <property type="molecule type" value="Genomic_DNA"/>
</dbReference>
<gene>
    <name evidence="2" type="ORF">EY643_16700</name>
</gene>
<proteinExistence type="predicted"/>
<evidence type="ECO:0000313" key="3">
    <source>
        <dbReference type="Proteomes" id="UP000326287"/>
    </source>
</evidence>
<dbReference type="PANTHER" id="PTHR45655">
    <property type="entry name" value="GUANYLATE CYCLASE SOLUBLE SUBUNIT BETA-2"/>
    <property type="match status" value="1"/>
</dbReference>
<dbReference type="InterPro" id="IPR011644">
    <property type="entry name" value="Heme_NO-bd"/>
</dbReference>
<dbReference type="PANTHER" id="PTHR45655:SF13">
    <property type="entry name" value="SOLUBLE GUANYLATE CYCLASE GCY-32-RELATED"/>
    <property type="match status" value="1"/>
</dbReference>
<evidence type="ECO:0000259" key="1">
    <source>
        <dbReference type="Pfam" id="PF07700"/>
    </source>
</evidence>
<dbReference type="Pfam" id="PF07700">
    <property type="entry name" value="HNOB"/>
    <property type="match status" value="1"/>
</dbReference>